<proteinExistence type="predicted"/>
<evidence type="ECO:0000313" key="2">
    <source>
        <dbReference type="EMBL" id="TQV89340.1"/>
    </source>
</evidence>
<keyword evidence="2" id="KW-0378">Hydrolase</keyword>
<dbReference type="InterPro" id="IPR018114">
    <property type="entry name" value="TRYPSIN_HIS"/>
</dbReference>
<dbReference type="PRINTS" id="PR00722">
    <property type="entry name" value="CHYMOTRYPSIN"/>
</dbReference>
<keyword evidence="3" id="KW-1185">Reference proteome</keyword>
<dbReference type="InterPro" id="IPR043504">
    <property type="entry name" value="Peptidase_S1_PA_chymotrypsin"/>
</dbReference>
<dbReference type="InterPro" id="IPR051333">
    <property type="entry name" value="CLIP_Serine_Protease"/>
</dbReference>
<dbReference type="InterPro" id="IPR009003">
    <property type="entry name" value="Peptidase_S1_PA"/>
</dbReference>
<dbReference type="PANTHER" id="PTHR24260">
    <property type="match status" value="1"/>
</dbReference>
<evidence type="ECO:0000313" key="3">
    <source>
        <dbReference type="Proteomes" id="UP000315439"/>
    </source>
</evidence>
<dbReference type="InterPro" id="IPR001314">
    <property type="entry name" value="Peptidase_S1A"/>
</dbReference>
<dbReference type="SMART" id="SM00020">
    <property type="entry name" value="Tryp_SPc"/>
    <property type="match status" value="1"/>
</dbReference>
<organism evidence="2 3">
    <name type="scientific">Aliikangiella coralliicola</name>
    <dbReference type="NCBI Taxonomy" id="2592383"/>
    <lineage>
        <taxon>Bacteria</taxon>
        <taxon>Pseudomonadati</taxon>
        <taxon>Pseudomonadota</taxon>
        <taxon>Gammaproteobacteria</taxon>
        <taxon>Oceanospirillales</taxon>
        <taxon>Pleioneaceae</taxon>
        <taxon>Aliikangiella</taxon>
    </lineage>
</organism>
<dbReference type="SUPFAM" id="SSF50494">
    <property type="entry name" value="Trypsin-like serine proteases"/>
    <property type="match status" value="1"/>
</dbReference>
<accession>A0A545UIQ3</accession>
<dbReference type="EMBL" id="VIKS01000001">
    <property type="protein sequence ID" value="TQV89340.1"/>
    <property type="molecule type" value="Genomic_DNA"/>
</dbReference>
<dbReference type="GO" id="GO:0006508">
    <property type="term" value="P:proteolysis"/>
    <property type="evidence" value="ECO:0007669"/>
    <property type="project" value="UniProtKB-KW"/>
</dbReference>
<feature type="domain" description="Peptidase S1" evidence="1">
    <location>
        <begin position="35"/>
        <end position="291"/>
    </location>
</feature>
<reference evidence="2 3" key="1">
    <citation type="submission" date="2019-07" db="EMBL/GenBank/DDBJ databases">
        <title>Draft genome for Aliikangiella sp. M105.</title>
        <authorList>
            <person name="Wang G."/>
        </authorList>
    </citation>
    <scope>NUCLEOTIDE SEQUENCE [LARGE SCALE GENOMIC DNA]</scope>
    <source>
        <strain evidence="2 3">M105</strain>
    </source>
</reference>
<dbReference type="Proteomes" id="UP000315439">
    <property type="component" value="Unassembled WGS sequence"/>
</dbReference>
<gene>
    <name evidence="2" type="ORF">FLL46_00200</name>
</gene>
<dbReference type="Gene3D" id="2.40.10.10">
    <property type="entry name" value="Trypsin-like serine proteases"/>
    <property type="match status" value="1"/>
</dbReference>
<dbReference type="InterPro" id="IPR001254">
    <property type="entry name" value="Trypsin_dom"/>
</dbReference>
<dbReference type="AlphaFoldDB" id="A0A545UIQ3"/>
<evidence type="ECO:0000259" key="1">
    <source>
        <dbReference type="PROSITE" id="PS50240"/>
    </source>
</evidence>
<comment type="caution">
    <text evidence="2">The sequence shown here is derived from an EMBL/GenBank/DDBJ whole genome shotgun (WGS) entry which is preliminary data.</text>
</comment>
<dbReference type="RefSeq" id="WP_142891404.1">
    <property type="nucleotide sequence ID" value="NZ_ML660160.1"/>
</dbReference>
<dbReference type="PROSITE" id="PS50240">
    <property type="entry name" value="TRYPSIN_DOM"/>
    <property type="match status" value="1"/>
</dbReference>
<dbReference type="OrthoDB" id="8884718at2"/>
<keyword evidence="2" id="KW-0645">Protease</keyword>
<dbReference type="PANTHER" id="PTHR24260:SF132">
    <property type="entry name" value="PEPTIDASE S1 DOMAIN-CONTAINING PROTEIN"/>
    <property type="match status" value="1"/>
</dbReference>
<sequence>MHHITKLKLKNSCRVASVLFSFIAATISFSAKTMVIRHDVKPESYLVNESEYPAIFPLFVDGEVKECVATLIDKEWAVTAAHCTVLIGENTSHKVTINGHDNKVTAVFIPSQFGSFEAIRDKQGNIMEYRENVKDWGYDIALLKLESPVDNVKPVPLYKQTDEIGKRILLLGWGDYATGEKGISVEEPVNDGKFRQAENLITSVDENVLHFDFEPPSSPNALRLEGVNGPGDSGGPALVSTQSGRALVGVSSGGGYEDSSPLISGNPNRYGWKESYIRISKLYPWIKKTMELN</sequence>
<dbReference type="GO" id="GO:0004252">
    <property type="term" value="F:serine-type endopeptidase activity"/>
    <property type="evidence" value="ECO:0007669"/>
    <property type="project" value="InterPro"/>
</dbReference>
<dbReference type="Pfam" id="PF00089">
    <property type="entry name" value="Trypsin"/>
    <property type="match status" value="1"/>
</dbReference>
<dbReference type="PROSITE" id="PS00134">
    <property type="entry name" value="TRYPSIN_HIS"/>
    <property type="match status" value="1"/>
</dbReference>
<name>A0A545UIQ3_9GAMM</name>
<protein>
    <submittedName>
        <fullName evidence="2">Trypsin-like serine protease</fullName>
    </submittedName>
</protein>